<dbReference type="Proteomes" id="UP000013063">
    <property type="component" value="Unassembled WGS sequence"/>
</dbReference>
<evidence type="ECO:0000256" key="3">
    <source>
        <dbReference type="ARBA" id="ARBA00023002"/>
    </source>
</evidence>
<reference evidence="7 8" key="1">
    <citation type="journal article" date="2013" name="Genome Announc.">
        <title>Draft Genome Sequence for Caulobacter sp. Strain OR37, a Bacterium Tolerant to Heavy Metals.</title>
        <authorList>
            <person name="Utturkar S.M."/>
            <person name="Bollmann A."/>
            <person name="Brzoska R.M."/>
            <person name="Klingeman D.M."/>
            <person name="Epstein S.E."/>
            <person name="Palumbo A.V."/>
            <person name="Brown S.D."/>
        </authorList>
    </citation>
    <scope>NUCLEOTIDE SEQUENCE [LARGE SCALE GENOMIC DNA]</scope>
    <source>
        <strain evidence="7 8">OR37</strain>
    </source>
</reference>
<evidence type="ECO:0000313" key="8">
    <source>
        <dbReference type="Proteomes" id="UP000013063"/>
    </source>
</evidence>
<name>R0D3D9_CAUVI</name>
<dbReference type="AlphaFoldDB" id="R0D3D9"/>
<evidence type="ECO:0000313" key="7">
    <source>
        <dbReference type="EMBL" id="ENZ82950.1"/>
    </source>
</evidence>
<dbReference type="RefSeq" id="WP_004616814.1">
    <property type="nucleotide sequence ID" value="NZ_APMP01000004.1"/>
</dbReference>
<dbReference type="Gene3D" id="3.40.30.10">
    <property type="entry name" value="Glutaredoxin"/>
    <property type="match status" value="1"/>
</dbReference>
<dbReference type="InterPro" id="IPR006659">
    <property type="entry name" value="Arsenate_reductase"/>
</dbReference>
<dbReference type="InterPro" id="IPR006660">
    <property type="entry name" value="Arsenate_reductase-like"/>
</dbReference>
<proteinExistence type="inferred from homology"/>
<dbReference type="PATRIC" id="fig|1292034.3.peg.1134"/>
<dbReference type="SUPFAM" id="SSF52833">
    <property type="entry name" value="Thioredoxin-like"/>
    <property type="match status" value="1"/>
</dbReference>
<keyword evidence="3" id="KW-0560">Oxidoreductase</keyword>
<dbReference type="CDD" id="cd03034">
    <property type="entry name" value="ArsC_ArsC"/>
    <property type="match status" value="1"/>
</dbReference>
<dbReference type="eggNOG" id="COG1393">
    <property type="taxonomic scope" value="Bacteria"/>
</dbReference>
<dbReference type="PANTHER" id="PTHR30041:SF5">
    <property type="entry name" value="ARSENATE REDUCTASE-RELATED"/>
    <property type="match status" value="1"/>
</dbReference>
<dbReference type="STRING" id="1292034.OR37_01145"/>
<dbReference type="EC" id="1.20.4.1" evidence="4"/>
<organism evidence="7 8">
    <name type="scientific">Caulobacter vibrioides OR37</name>
    <dbReference type="NCBI Taxonomy" id="1292034"/>
    <lineage>
        <taxon>Bacteria</taxon>
        <taxon>Pseudomonadati</taxon>
        <taxon>Pseudomonadota</taxon>
        <taxon>Alphaproteobacteria</taxon>
        <taxon>Caulobacterales</taxon>
        <taxon>Caulobacteraceae</taxon>
        <taxon>Caulobacter</taxon>
    </lineage>
</organism>
<dbReference type="GO" id="GO:0046685">
    <property type="term" value="P:response to arsenic-containing substance"/>
    <property type="evidence" value="ECO:0007669"/>
    <property type="project" value="UniProtKB-KW"/>
</dbReference>
<dbReference type="Pfam" id="PF03960">
    <property type="entry name" value="ArsC"/>
    <property type="match status" value="1"/>
</dbReference>
<dbReference type="InterPro" id="IPR036249">
    <property type="entry name" value="Thioredoxin-like_sf"/>
</dbReference>
<evidence type="ECO:0000256" key="4">
    <source>
        <dbReference type="ARBA" id="ARBA00038969"/>
    </source>
</evidence>
<comment type="similarity">
    <text evidence="1 6">Belongs to the ArsC family.</text>
</comment>
<comment type="caution">
    <text evidence="7">The sequence shown here is derived from an EMBL/GenBank/DDBJ whole genome shotgun (WGS) entry which is preliminary data.</text>
</comment>
<evidence type="ECO:0000256" key="1">
    <source>
        <dbReference type="ARBA" id="ARBA00007198"/>
    </source>
</evidence>
<dbReference type="PANTHER" id="PTHR30041">
    <property type="entry name" value="ARSENATE REDUCTASE"/>
    <property type="match status" value="1"/>
</dbReference>
<dbReference type="GO" id="GO:0008794">
    <property type="term" value="F:arsenate reductase (glutaredoxin) activity"/>
    <property type="evidence" value="ECO:0007669"/>
    <property type="project" value="UniProtKB-EC"/>
</dbReference>
<accession>R0D3D9</accession>
<gene>
    <name evidence="7" type="ORF">OR37_01145</name>
</gene>
<evidence type="ECO:0000256" key="5">
    <source>
        <dbReference type="ARBA" id="ARBA00039879"/>
    </source>
</evidence>
<keyword evidence="8" id="KW-1185">Reference proteome</keyword>
<sequence>MTVTVYHNPKCSTSTKVVALLREAGHAPNVVEYLKTGWNREQLLDLVRRSDTDLKGLLRERGTPAEELGLLKADVSDEAILSAMLEHPILVNRPIVDGPKGVVLARPIEKALTVV</sequence>
<keyword evidence="2" id="KW-0059">Arsenical resistance</keyword>
<evidence type="ECO:0000256" key="2">
    <source>
        <dbReference type="ARBA" id="ARBA00022849"/>
    </source>
</evidence>
<protein>
    <recommendedName>
        <fullName evidence="5">Arsenate reductase</fullName>
        <ecNumber evidence="4">1.20.4.1</ecNumber>
    </recommendedName>
</protein>
<dbReference type="PROSITE" id="PS51353">
    <property type="entry name" value="ARSC"/>
    <property type="match status" value="1"/>
</dbReference>
<evidence type="ECO:0000256" key="6">
    <source>
        <dbReference type="PROSITE-ProRule" id="PRU01282"/>
    </source>
</evidence>
<dbReference type="EMBL" id="APMP01000004">
    <property type="protein sequence ID" value="ENZ82950.1"/>
    <property type="molecule type" value="Genomic_DNA"/>
</dbReference>